<protein>
    <submittedName>
        <fullName evidence="3">Uncharacterized protein (TIGR02302 family)</fullName>
    </submittedName>
</protein>
<dbReference type="InterPro" id="IPR012683">
    <property type="entry name" value="CHP02302_TM"/>
</dbReference>
<feature type="region of interest" description="Disordered" evidence="1">
    <location>
        <begin position="658"/>
        <end position="778"/>
    </location>
</feature>
<dbReference type="Pfam" id="PF13779">
    <property type="entry name" value="DUF4175"/>
    <property type="match status" value="1"/>
</dbReference>
<feature type="compositionally biased region" description="Low complexity" evidence="1">
    <location>
        <begin position="792"/>
        <end position="802"/>
    </location>
</feature>
<feature type="region of interest" description="Disordered" evidence="1">
    <location>
        <begin position="792"/>
        <end position="880"/>
    </location>
</feature>
<gene>
    <name evidence="3" type="ORF">J3R73_006169</name>
</gene>
<evidence type="ECO:0000256" key="1">
    <source>
        <dbReference type="SAM" id="MobiDB-lite"/>
    </source>
</evidence>
<keyword evidence="2" id="KW-0472">Membrane</keyword>
<sequence length="880" mass="94105">MMDHDAAKRPEAGRDTDAASDAKAFDALILRARLGLFWERLWPVLAVPLGIVVLFVAASWFDLFTLVTGLPRLGLSLLFLAGLVAALWRLRAVRAPGREEALARIDRASGRPHRPATTRHDRLVRGGGDPLAEALWQRHQRLALEASRNIRLGVPSPGLPALDRYGLRAGAILVLVVAFFYAGAERLPRLAAAFQAPGFDIQALLFGAPADEQAGTRLDAWVTPPAYTRRPPIVLGEANRSVPTAVPQNSVLVIRFAGDDSARIEASGNVKEGPSGEAPGAGVVERRLVLAGDATVTVRGAGGVAAAFPFTIVPDRPPVIAFAGPVSADSHGILTLSYKVEDDYGATSVEARGTLAPAEASGEARPLYGVPKIPLAPPASHARSGTVTVTRDLAADPLAGARVRMTLVARDDAGNEGHSDPQDVTLPQRSFTNPLARALIEQRLDLALDANRADEVKYALGALMIAPEDFTPDKGVYLGLRTAWDRLDNSTSDNDLRDAADYLWQIANAIEEGSGSQAERQLKAARENLRKALERGASPEEIARLTQELRQALNNFLQDYAKRQAQALKHGQAGQSKNTRTITPEELSKLLDQLENSAKSGNKDDASKLLSQLDDILNNLQNPDQGTAQQDPATRQMQQSLNDMNKMILRQQRLRDQTYRQNQPPSPDGQGGSDPQDGSPDQPGDGQPGGGGPQGNDQQGENGTPSPGDGAPGSGEPSPGALRQQQQALREQLEQMQKSLRDSGADAPGELGQAGKAMRNAEGQLDQGDGDGAVDSQGKAIEALRKAAKGLAQQLAQAQGKARGQGQGQQPGQGGRNGRDPLGRQYDNSVDGMDGPKIPGKGETPAQRAERVIEELRRRLADPNRPKPETDYLERLLNQE</sequence>
<keyword evidence="4" id="KW-1185">Reference proteome</keyword>
<feature type="compositionally biased region" description="Low complexity" evidence="1">
    <location>
        <begin position="673"/>
        <end position="685"/>
    </location>
</feature>
<evidence type="ECO:0000313" key="3">
    <source>
        <dbReference type="EMBL" id="MDQ0396377.1"/>
    </source>
</evidence>
<name>A0ABU0FPT4_9HYPH</name>
<comment type="caution">
    <text evidence="3">The sequence shown here is derived from an EMBL/GenBank/DDBJ whole genome shotgun (WGS) entry which is preliminary data.</text>
</comment>
<feature type="compositionally biased region" description="Basic and acidic residues" evidence="1">
    <location>
        <begin position="848"/>
        <end position="874"/>
    </location>
</feature>
<proteinExistence type="predicted"/>
<feature type="transmembrane region" description="Helical" evidence="2">
    <location>
        <begin position="73"/>
        <end position="90"/>
    </location>
</feature>
<dbReference type="EMBL" id="JAUSVK010000001">
    <property type="protein sequence ID" value="MDQ0396377.1"/>
    <property type="molecule type" value="Genomic_DNA"/>
</dbReference>
<reference evidence="3 4" key="1">
    <citation type="submission" date="2023-07" db="EMBL/GenBank/DDBJ databases">
        <title>Genomic Encyclopedia of Type Strains, Phase IV (KMG-IV): sequencing the most valuable type-strain genomes for metagenomic binning, comparative biology and taxonomic classification.</title>
        <authorList>
            <person name="Goeker M."/>
        </authorList>
    </citation>
    <scope>NUCLEOTIDE SEQUENCE [LARGE SCALE GENOMIC DNA]</scope>
    <source>
        <strain evidence="3 4">DSM 5896</strain>
    </source>
</reference>
<dbReference type="Proteomes" id="UP001237448">
    <property type="component" value="Unassembled WGS sequence"/>
</dbReference>
<organism evidence="3 4">
    <name type="scientific">Labrys monachus</name>
    <dbReference type="NCBI Taxonomy" id="217067"/>
    <lineage>
        <taxon>Bacteria</taxon>
        <taxon>Pseudomonadati</taxon>
        <taxon>Pseudomonadota</taxon>
        <taxon>Alphaproteobacteria</taxon>
        <taxon>Hyphomicrobiales</taxon>
        <taxon>Xanthobacteraceae</taxon>
        <taxon>Labrys</taxon>
    </lineage>
</organism>
<dbReference type="NCBIfam" id="TIGR02302">
    <property type="entry name" value="aProt_lowcomp"/>
    <property type="match status" value="1"/>
</dbReference>
<keyword evidence="2" id="KW-0812">Transmembrane</keyword>
<feature type="compositionally biased region" description="Low complexity" evidence="1">
    <location>
        <begin position="695"/>
        <end position="730"/>
    </location>
</feature>
<accession>A0ABU0FPT4</accession>
<feature type="compositionally biased region" description="Gly residues" evidence="1">
    <location>
        <begin position="803"/>
        <end position="816"/>
    </location>
</feature>
<dbReference type="RefSeq" id="WP_307436561.1">
    <property type="nucleotide sequence ID" value="NZ_JAUSVK010000001.1"/>
</dbReference>
<keyword evidence="2" id="KW-1133">Transmembrane helix</keyword>
<feature type="transmembrane region" description="Helical" evidence="2">
    <location>
        <begin position="41"/>
        <end position="61"/>
    </location>
</feature>
<evidence type="ECO:0000256" key="2">
    <source>
        <dbReference type="SAM" id="Phobius"/>
    </source>
</evidence>
<feature type="transmembrane region" description="Helical" evidence="2">
    <location>
        <begin position="165"/>
        <end position="184"/>
    </location>
</feature>
<evidence type="ECO:0000313" key="4">
    <source>
        <dbReference type="Proteomes" id="UP001237448"/>
    </source>
</evidence>